<comment type="caution">
    <text evidence="16">The sequence shown here is derived from an EMBL/GenBank/DDBJ whole genome shotgun (WGS) entry which is preliminary data.</text>
</comment>
<dbReference type="GO" id="GO:0015280">
    <property type="term" value="F:ligand-gated sodium channel activity"/>
    <property type="evidence" value="ECO:0007669"/>
    <property type="project" value="TreeGrafter"/>
</dbReference>
<organism evidence="16 17">
    <name type="scientific">Bursaphelenchus xylophilus</name>
    <name type="common">Pinewood nematode worm</name>
    <name type="synonym">Aphelenchoides xylophilus</name>
    <dbReference type="NCBI Taxonomy" id="6326"/>
    <lineage>
        <taxon>Eukaryota</taxon>
        <taxon>Metazoa</taxon>
        <taxon>Ecdysozoa</taxon>
        <taxon>Nematoda</taxon>
        <taxon>Chromadorea</taxon>
        <taxon>Rhabditida</taxon>
        <taxon>Tylenchina</taxon>
        <taxon>Tylenchomorpha</taxon>
        <taxon>Aphelenchoidea</taxon>
        <taxon>Aphelenchoididae</taxon>
        <taxon>Bursaphelenchus</taxon>
    </lineage>
</organism>
<keyword evidence="17" id="KW-1185">Reference proteome</keyword>
<comment type="similarity">
    <text evidence="2 13">Belongs to the amiloride-sensitive sodium channel (TC 1.A.6) family.</text>
</comment>
<evidence type="ECO:0000256" key="14">
    <source>
        <dbReference type="SAM" id="MobiDB-lite"/>
    </source>
</evidence>
<evidence type="ECO:0000256" key="3">
    <source>
        <dbReference type="ARBA" id="ARBA00022448"/>
    </source>
</evidence>
<keyword evidence="5 13" id="KW-0812">Transmembrane</keyword>
<evidence type="ECO:0000313" key="16">
    <source>
        <dbReference type="EMBL" id="CAD5228405.1"/>
    </source>
</evidence>
<evidence type="ECO:0000256" key="15">
    <source>
        <dbReference type="SAM" id="Phobius"/>
    </source>
</evidence>
<feature type="region of interest" description="Disordered" evidence="14">
    <location>
        <begin position="550"/>
        <end position="571"/>
    </location>
</feature>
<keyword evidence="4 13" id="KW-0894">Sodium channel</keyword>
<accession>A0A7I8X938</accession>
<evidence type="ECO:0000256" key="10">
    <source>
        <dbReference type="ARBA" id="ARBA00023180"/>
    </source>
</evidence>
<evidence type="ECO:0000256" key="11">
    <source>
        <dbReference type="ARBA" id="ARBA00023201"/>
    </source>
</evidence>
<dbReference type="InterPro" id="IPR001873">
    <property type="entry name" value="ENaC"/>
</dbReference>
<evidence type="ECO:0000256" key="2">
    <source>
        <dbReference type="ARBA" id="ARBA00007193"/>
    </source>
</evidence>
<dbReference type="Proteomes" id="UP000659654">
    <property type="component" value="Unassembled WGS sequence"/>
</dbReference>
<keyword evidence="3 13" id="KW-0813">Transport</keyword>
<evidence type="ECO:0000256" key="6">
    <source>
        <dbReference type="ARBA" id="ARBA00022989"/>
    </source>
</evidence>
<evidence type="ECO:0000256" key="8">
    <source>
        <dbReference type="ARBA" id="ARBA00023065"/>
    </source>
</evidence>
<keyword evidence="12 13" id="KW-0407">Ion channel</keyword>
<keyword evidence="6 15" id="KW-1133">Transmembrane helix</keyword>
<comment type="subcellular location">
    <subcellularLocation>
        <location evidence="1">Membrane</location>
        <topology evidence="1">Multi-pass membrane protein</topology>
    </subcellularLocation>
</comment>
<dbReference type="Pfam" id="PF00858">
    <property type="entry name" value="ASC"/>
    <property type="match status" value="1"/>
</dbReference>
<keyword evidence="11 13" id="KW-0739">Sodium transport</keyword>
<keyword evidence="8 13" id="KW-0406">Ion transport</keyword>
<dbReference type="PANTHER" id="PTHR11690">
    <property type="entry name" value="AMILORIDE-SENSITIVE SODIUM CHANNEL-RELATED"/>
    <property type="match status" value="1"/>
</dbReference>
<evidence type="ECO:0000256" key="13">
    <source>
        <dbReference type="RuleBase" id="RU000679"/>
    </source>
</evidence>
<sequence length="571" mass="65868">MGEIVGVMNPEKVDWRGIFCSNRWSNYIFWFLVLLFTALTLRDLNEAVNDYLDNETQTNMMMVFNETMTFPNITFCMGKEQAMLPIQEMVEKDGGEEWDVKVNASLARLNSTEDFLEKEWDFRLIREAIEVIGTFYTYERELMLERIPLNLLMLGKSSKTLVKRQMVQQWFHELDVRNVTFNQFVQKAGYELIKLSLQRMKRLTRDTERDLTTYPLIKWISASLFCFQPAAQAEFFKPIDFQGEFFNLQIRSPIAYAKHDIDCITVDFAGRSSDYERFAVGKGRSRDGVFEEMCFGTDLHLNVEIVGIYKQLENNNEGKKCTVYEGDNESEYGCLLKCRLNFIRHVCGCTAMTLRDFVDDEKELEEFPLCNSYENCTLLPTQLPVNETEEDCKKECYRSCTTVQWSISKDMSSSAAQLVNFSDGKEDTLEKSQKDPNVTSISFHWRTFEYIQTEQDWEYTWSSFMGNVGGILGCWLGLSVLGLIQGSFFIYDKCAAAHQKKRQEEDENEQAARMKAMDRKVSSNPLGSTSLSFNPFGDFVDETIAGVRKKSRQMSMGSSNDVEMNPNPSAG</sequence>
<evidence type="ECO:0000256" key="4">
    <source>
        <dbReference type="ARBA" id="ARBA00022461"/>
    </source>
</evidence>
<dbReference type="Gene3D" id="1.10.287.770">
    <property type="entry name" value="YojJ-like"/>
    <property type="match status" value="1"/>
</dbReference>
<proteinExistence type="inferred from homology"/>
<keyword evidence="7" id="KW-0915">Sodium</keyword>
<evidence type="ECO:0000256" key="9">
    <source>
        <dbReference type="ARBA" id="ARBA00023136"/>
    </source>
</evidence>
<feature type="compositionally biased region" description="Basic and acidic residues" evidence="14">
    <location>
        <begin position="510"/>
        <end position="521"/>
    </location>
</feature>
<dbReference type="OrthoDB" id="6502088at2759"/>
<keyword evidence="10" id="KW-0325">Glycoprotein</keyword>
<reference evidence="16" key="1">
    <citation type="submission" date="2020-09" db="EMBL/GenBank/DDBJ databases">
        <authorList>
            <person name="Kikuchi T."/>
        </authorList>
    </citation>
    <scope>NUCLEOTIDE SEQUENCE</scope>
    <source>
        <strain evidence="16">Ka4C1</strain>
    </source>
</reference>
<evidence type="ECO:0000256" key="5">
    <source>
        <dbReference type="ARBA" id="ARBA00022692"/>
    </source>
</evidence>
<evidence type="ECO:0000256" key="7">
    <source>
        <dbReference type="ARBA" id="ARBA00023053"/>
    </source>
</evidence>
<dbReference type="AlphaFoldDB" id="A0A7I8X938"/>
<evidence type="ECO:0000256" key="12">
    <source>
        <dbReference type="ARBA" id="ARBA00023303"/>
    </source>
</evidence>
<dbReference type="Proteomes" id="UP000582659">
    <property type="component" value="Unassembled WGS sequence"/>
</dbReference>
<dbReference type="PANTHER" id="PTHR11690:SF227">
    <property type="entry name" value="AMILORIDE-SENSITIVE SODIUM CHANNEL"/>
    <property type="match status" value="1"/>
</dbReference>
<protein>
    <submittedName>
        <fullName evidence="16">(pine wood nematode) hypothetical protein</fullName>
    </submittedName>
</protein>
<feature type="compositionally biased region" description="Polar residues" evidence="14">
    <location>
        <begin position="553"/>
        <end position="571"/>
    </location>
</feature>
<evidence type="ECO:0000313" key="17">
    <source>
        <dbReference type="Proteomes" id="UP000659654"/>
    </source>
</evidence>
<name>A0A7I8X938_BURXY</name>
<keyword evidence="9 15" id="KW-0472">Membrane</keyword>
<feature type="region of interest" description="Disordered" evidence="14">
    <location>
        <begin position="501"/>
        <end position="526"/>
    </location>
</feature>
<dbReference type="GO" id="GO:0005886">
    <property type="term" value="C:plasma membrane"/>
    <property type="evidence" value="ECO:0007669"/>
    <property type="project" value="TreeGrafter"/>
</dbReference>
<dbReference type="EMBL" id="CAJFCV020000004">
    <property type="protein sequence ID" value="CAG9119012.1"/>
    <property type="molecule type" value="Genomic_DNA"/>
</dbReference>
<feature type="transmembrane region" description="Helical" evidence="15">
    <location>
        <begin position="468"/>
        <end position="491"/>
    </location>
</feature>
<dbReference type="EMBL" id="CAJFDI010000004">
    <property type="protein sequence ID" value="CAD5228405.1"/>
    <property type="molecule type" value="Genomic_DNA"/>
</dbReference>
<gene>
    <name evidence="16" type="ORF">BXYJ_LOCUS10428</name>
</gene>
<evidence type="ECO:0000256" key="1">
    <source>
        <dbReference type="ARBA" id="ARBA00004141"/>
    </source>
</evidence>